<comment type="caution">
    <text evidence="2">The sequence shown here is derived from an EMBL/GenBank/DDBJ whole genome shotgun (WGS) entry which is preliminary data.</text>
</comment>
<feature type="transmembrane region" description="Helical" evidence="1">
    <location>
        <begin position="41"/>
        <end position="58"/>
    </location>
</feature>
<protein>
    <submittedName>
        <fullName evidence="2">Uncharacterized protein</fullName>
    </submittedName>
</protein>
<accession>A0A495DKJ9</accession>
<evidence type="ECO:0000313" key="3">
    <source>
        <dbReference type="Proteomes" id="UP000273675"/>
    </source>
</evidence>
<keyword evidence="1" id="KW-0472">Membrane</keyword>
<keyword evidence="1" id="KW-1133">Transmembrane helix</keyword>
<sequence>MPEFAEQILSFAREGFAEVNAVLGLLLAVVSALILSKWSRLVVVAGGAVIAHIILERLAPVIAEVGGFHLPPLLETHFWRYVGVLFVGYLVVIGILFAIKRVVTKS</sequence>
<feature type="transmembrane region" description="Helical" evidence="1">
    <location>
        <begin position="15"/>
        <end position="34"/>
    </location>
</feature>
<name>A0A495DKJ9_9PROT</name>
<evidence type="ECO:0000256" key="1">
    <source>
        <dbReference type="SAM" id="Phobius"/>
    </source>
</evidence>
<feature type="transmembrane region" description="Helical" evidence="1">
    <location>
        <begin position="78"/>
        <end position="99"/>
    </location>
</feature>
<organism evidence="2 3">
    <name type="scientific">Maricaulis maris</name>
    <dbReference type="NCBI Taxonomy" id="74318"/>
    <lineage>
        <taxon>Bacteria</taxon>
        <taxon>Pseudomonadati</taxon>
        <taxon>Pseudomonadota</taxon>
        <taxon>Alphaproteobacteria</taxon>
        <taxon>Maricaulales</taxon>
        <taxon>Maricaulaceae</taxon>
        <taxon>Maricaulis</taxon>
    </lineage>
</organism>
<keyword evidence="1" id="KW-0812">Transmembrane</keyword>
<proteinExistence type="predicted"/>
<evidence type="ECO:0000313" key="2">
    <source>
        <dbReference type="EMBL" id="RKR03133.1"/>
    </source>
</evidence>
<dbReference type="EMBL" id="RBIM01000002">
    <property type="protein sequence ID" value="RKR03133.1"/>
    <property type="molecule type" value="Genomic_DNA"/>
</dbReference>
<dbReference type="Proteomes" id="UP000273675">
    <property type="component" value="Unassembled WGS sequence"/>
</dbReference>
<gene>
    <name evidence="2" type="ORF">C7435_1081</name>
</gene>
<reference evidence="2 3" key="1">
    <citation type="submission" date="2018-10" db="EMBL/GenBank/DDBJ databases">
        <title>Genomic Encyclopedia of Type Strains, Phase IV (KMG-IV): sequencing the most valuable type-strain genomes for metagenomic binning, comparative biology and taxonomic classification.</title>
        <authorList>
            <person name="Goeker M."/>
        </authorList>
    </citation>
    <scope>NUCLEOTIDE SEQUENCE [LARGE SCALE GENOMIC DNA]</scope>
    <source>
        <strain evidence="2 3">DSM 4734</strain>
    </source>
</reference>
<dbReference type="RefSeq" id="WP_121210324.1">
    <property type="nucleotide sequence ID" value="NZ_RBIM01000002.1"/>
</dbReference>
<dbReference type="AlphaFoldDB" id="A0A495DKJ9"/>